<dbReference type="SUPFAM" id="SSF46785">
    <property type="entry name" value="Winged helix' DNA-binding domain"/>
    <property type="match status" value="1"/>
</dbReference>
<dbReference type="Gene3D" id="1.10.10.10">
    <property type="entry name" value="Winged helix-like DNA-binding domain superfamily/Winged helix DNA-binding domain"/>
    <property type="match status" value="1"/>
</dbReference>
<dbReference type="KEGG" id="crw:CROST_014220"/>
<keyword evidence="2" id="KW-0238">DNA-binding</keyword>
<evidence type="ECO:0000256" key="3">
    <source>
        <dbReference type="ARBA" id="ARBA00023163"/>
    </source>
</evidence>
<keyword evidence="1" id="KW-0805">Transcription regulation</keyword>
<dbReference type="EMBL" id="CP096983">
    <property type="protein sequence ID" value="URZ10712.1"/>
    <property type="molecule type" value="Genomic_DNA"/>
</dbReference>
<evidence type="ECO:0000313" key="4">
    <source>
        <dbReference type="EMBL" id="URZ10712.1"/>
    </source>
</evidence>
<accession>A0A1S8LP87</accession>
<gene>
    <name evidence="4" type="ORF">CROST_014220</name>
</gene>
<dbReference type="InterPro" id="IPR036390">
    <property type="entry name" value="WH_DNA-bd_sf"/>
</dbReference>
<evidence type="ECO:0000313" key="5">
    <source>
        <dbReference type="Proteomes" id="UP000190951"/>
    </source>
</evidence>
<keyword evidence="3" id="KW-0804">Transcription</keyword>
<dbReference type="InterPro" id="IPR036388">
    <property type="entry name" value="WH-like_DNA-bd_sf"/>
</dbReference>
<dbReference type="GO" id="GO:0003700">
    <property type="term" value="F:DNA-binding transcription factor activity"/>
    <property type="evidence" value="ECO:0007669"/>
    <property type="project" value="InterPro"/>
</dbReference>
<protein>
    <submittedName>
        <fullName evidence="4">Uncharacterized protein</fullName>
    </submittedName>
</protein>
<sequence length="153" mass="17442">MSDKQIDDIINDVFSVMPVFAKTMLGLVENAFSEYKLSNSSIKVLFALENHKKITITDLGKVLCAHKPNVTSWVDCLVKSDLAYRLYDDKDRRIIYISLTDKGENTVNRCRQDLNNSFGYKLGHLSKRDLDLLIQTLNNMAILLNKINEQSKG</sequence>
<dbReference type="Proteomes" id="UP000190951">
    <property type="component" value="Chromosome"/>
</dbReference>
<dbReference type="STRING" id="84029.CROST_02660"/>
<dbReference type="GO" id="GO:0003677">
    <property type="term" value="F:DNA binding"/>
    <property type="evidence" value="ECO:0007669"/>
    <property type="project" value="UniProtKB-KW"/>
</dbReference>
<dbReference type="PROSITE" id="PS50995">
    <property type="entry name" value="HTH_MARR_2"/>
    <property type="match status" value="1"/>
</dbReference>
<reference evidence="4 5" key="1">
    <citation type="submission" date="2022-04" db="EMBL/GenBank/DDBJ databases">
        <title>Genome sequence of C. roseum typestrain.</title>
        <authorList>
            <person name="Poehlein A."/>
            <person name="Schoch T."/>
            <person name="Duerre P."/>
            <person name="Daniel R."/>
        </authorList>
    </citation>
    <scope>NUCLEOTIDE SEQUENCE [LARGE SCALE GENOMIC DNA]</scope>
    <source>
        <strain evidence="4 5">DSM 7320</strain>
    </source>
</reference>
<dbReference type="SMART" id="SM00347">
    <property type="entry name" value="HTH_MARR"/>
    <property type="match status" value="1"/>
</dbReference>
<keyword evidence="5" id="KW-1185">Reference proteome</keyword>
<dbReference type="RefSeq" id="WP_077832458.1">
    <property type="nucleotide sequence ID" value="NZ_CP096983.1"/>
</dbReference>
<dbReference type="PANTHER" id="PTHR42756:SF1">
    <property type="entry name" value="TRANSCRIPTIONAL REPRESSOR OF EMRAB OPERON"/>
    <property type="match status" value="1"/>
</dbReference>
<proteinExistence type="predicted"/>
<name>A0A1S8LP87_9CLOT</name>
<dbReference type="AlphaFoldDB" id="A0A1S8LP87"/>
<organism evidence="4 5">
    <name type="scientific">Clostridium felsineum</name>
    <dbReference type="NCBI Taxonomy" id="36839"/>
    <lineage>
        <taxon>Bacteria</taxon>
        <taxon>Bacillati</taxon>
        <taxon>Bacillota</taxon>
        <taxon>Clostridia</taxon>
        <taxon>Eubacteriales</taxon>
        <taxon>Clostridiaceae</taxon>
        <taxon>Clostridium</taxon>
    </lineage>
</organism>
<dbReference type="PANTHER" id="PTHR42756">
    <property type="entry name" value="TRANSCRIPTIONAL REGULATOR, MARR"/>
    <property type="match status" value="1"/>
</dbReference>
<evidence type="ECO:0000256" key="2">
    <source>
        <dbReference type="ARBA" id="ARBA00023125"/>
    </source>
</evidence>
<dbReference type="Pfam" id="PF01047">
    <property type="entry name" value="MarR"/>
    <property type="match status" value="1"/>
</dbReference>
<evidence type="ECO:0000256" key="1">
    <source>
        <dbReference type="ARBA" id="ARBA00023015"/>
    </source>
</evidence>
<dbReference type="InterPro" id="IPR000835">
    <property type="entry name" value="HTH_MarR-typ"/>
</dbReference>